<accession>A0A0F9M4H7</accession>
<name>A0A0F9M4H7_9ZZZZ</name>
<dbReference type="AlphaFoldDB" id="A0A0F9M4H7"/>
<organism evidence="1">
    <name type="scientific">marine sediment metagenome</name>
    <dbReference type="NCBI Taxonomy" id="412755"/>
    <lineage>
        <taxon>unclassified sequences</taxon>
        <taxon>metagenomes</taxon>
        <taxon>ecological metagenomes</taxon>
    </lineage>
</organism>
<protein>
    <submittedName>
        <fullName evidence="1">Uncharacterized protein</fullName>
    </submittedName>
</protein>
<evidence type="ECO:0000313" key="1">
    <source>
        <dbReference type="EMBL" id="KKM71550.1"/>
    </source>
</evidence>
<dbReference type="EMBL" id="LAZR01009615">
    <property type="protein sequence ID" value="KKM71550.1"/>
    <property type="molecule type" value="Genomic_DNA"/>
</dbReference>
<reference evidence="1" key="1">
    <citation type="journal article" date="2015" name="Nature">
        <title>Complex archaea that bridge the gap between prokaryotes and eukaryotes.</title>
        <authorList>
            <person name="Spang A."/>
            <person name="Saw J.H."/>
            <person name="Jorgensen S.L."/>
            <person name="Zaremba-Niedzwiedzka K."/>
            <person name="Martijn J."/>
            <person name="Lind A.E."/>
            <person name="van Eijk R."/>
            <person name="Schleper C."/>
            <person name="Guy L."/>
            <person name="Ettema T.J."/>
        </authorList>
    </citation>
    <scope>NUCLEOTIDE SEQUENCE</scope>
</reference>
<gene>
    <name evidence="1" type="ORF">LCGC14_1429460</name>
</gene>
<proteinExistence type="predicted"/>
<comment type="caution">
    <text evidence="1">The sequence shown here is derived from an EMBL/GenBank/DDBJ whole genome shotgun (WGS) entry which is preliminary data.</text>
</comment>
<sequence length="57" mass="6470">MRGKTIEKTEEGNGIDKLLNEAKIKVLALEHISRILKKKKMLSRSNGTFSENKDVEV</sequence>